<reference evidence="1" key="2">
    <citation type="journal article" date="2015" name="Data Brief">
        <title>Shoot transcriptome of the giant reed, Arundo donax.</title>
        <authorList>
            <person name="Barrero R.A."/>
            <person name="Guerrero F.D."/>
            <person name="Moolhuijzen P."/>
            <person name="Goolsby J.A."/>
            <person name="Tidwell J."/>
            <person name="Bellgard S.E."/>
            <person name="Bellgard M.I."/>
        </authorList>
    </citation>
    <scope>NUCLEOTIDE SEQUENCE</scope>
    <source>
        <tissue evidence="1">Shoot tissue taken approximately 20 cm above the soil surface</tissue>
    </source>
</reference>
<dbReference type="AlphaFoldDB" id="A0A0A8XPX9"/>
<dbReference type="EMBL" id="GBRH01282099">
    <property type="protein sequence ID" value="JAD15796.1"/>
    <property type="molecule type" value="Transcribed_RNA"/>
</dbReference>
<evidence type="ECO:0000313" key="1">
    <source>
        <dbReference type="EMBL" id="JAD15796.1"/>
    </source>
</evidence>
<reference evidence="1" key="1">
    <citation type="submission" date="2014-09" db="EMBL/GenBank/DDBJ databases">
        <authorList>
            <person name="Magalhaes I.L.F."/>
            <person name="Oliveira U."/>
            <person name="Santos F.R."/>
            <person name="Vidigal T.H.D.A."/>
            <person name="Brescovit A.D."/>
            <person name="Santos A.J."/>
        </authorList>
    </citation>
    <scope>NUCLEOTIDE SEQUENCE</scope>
    <source>
        <tissue evidence="1">Shoot tissue taken approximately 20 cm above the soil surface</tissue>
    </source>
</reference>
<name>A0A0A8XPX9_ARUDO</name>
<accession>A0A0A8XPX9</accession>
<proteinExistence type="predicted"/>
<protein>
    <submittedName>
        <fullName evidence="1">Uncharacterized protein</fullName>
    </submittedName>
</protein>
<organism evidence="1">
    <name type="scientific">Arundo donax</name>
    <name type="common">Giant reed</name>
    <name type="synonym">Donax arundinaceus</name>
    <dbReference type="NCBI Taxonomy" id="35708"/>
    <lineage>
        <taxon>Eukaryota</taxon>
        <taxon>Viridiplantae</taxon>
        <taxon>Streptophyta</taxon>
        <taxon>Embryophyta</taxon>
        <taxon>Tracheophyta</taxon>
        <taxon>Spermatophyta</taxon>
        <taxon>Magnoliopsida</taxon>
        <taxon>Liliopsida</taxon>
        <taxon>Poales</taxon>
        <taxon>Poaceae</taxon>
        <taxon>PACMAD clade</taxon>
        <taxon>Arundinoideae</taxon>
        <taxon>Arundineae</taxon>
        <taxon>Arundo</taxon>
    </lineage>
</organism>
<sequence>MFFPYWRSVLLDRCLVRVYPAYAPAPVMFEFDPKVLMNSRRDSMGNGSSTNPNHNLMMLGRTQQPASNHQPRSLFTTAAFTGYGCSRNPNHNLGLLERIRQPTNSHQTRRLFSSAAFLLKLLKNA</sequence>